<organism evidence="2 3">
    <name type="scientific">Senna tora</name>
    <dbReference type="NCBI Taxonomy" id="362788"/>
    <lineage>
        <taxon>Eukaryota</taxon>
        <taxon>Viridiplantae</taxon>
        <taxon>Streptophyta</taxon>
        <taxon>Embryophyta</taxon>
        <taxon>Tracheophyta</taxon>
        <taxon>Spermatophyta</taxon>
        <taxon>Magnoliopsida</taxon>
        <taxon>eudicotyledons</taxon>
        <taxon>Gunneridae</taxon>
        <taxon>Pentapetalae</taxon>
        <taxon>rosids</taxon>
        <taxon>fabids</taxon>
        <taxon>Fabales</taxon>
        <taxon>Fabaceae</taxon>
        <taxon>Caesalpinioideae</taxon>
        <taxon>Cassia clade</taxon>
        <taxon>Senna</taxon>
    </lineage>
</organism>
<dbReference type="AlphaFoldDB" id="A0A834WWT1"/>
<feature type="region of interest" description="Disordered" evidence="1">
    <location>
        <begin position="1"/>
        <end position="29"/>
    </location>
</feature>
<keyword evidence="3" id="KW-1185">Reference proteome</keyword>
<protein>
    <submittedName>
        <fullName evidence="2">Uncharacterized protein</fullName>
    </submittedName>
</protein>
<gene>
    <name evidence="2" type="ORF">G2W53_008912</name>
</gene>
<evidence type="ECO:0000313" key="3">
    <source>
        <dbReference type="Proteomes" id="UP000634136"/>
    </source>
</evidence>
<dbReference type="EMBL" id="JAAIUW010000004">
    <property type="protein sequence ID" value="KAF7834053.1"/>
    <property type="molecule type" value="Genomic_DNA"/>
</dbReference>
<feature type="region of interest" description="Disordered" evidence="1">
    <location>
        <begin position="67"/>
        <end position="119"/>
    </location>
</feature>
<evidence type="ECO:0000313" key="2">
    <source>
        <dbReference type="EMBL" id="KAF7834053.1"/>
    </source>
</evidence>
<evidence type="ECO:0000256" key="1">
    <source>
        <dbReference type="SAM" id="MobiDB-lite"/>
    </source>
</evidence>
<accession>A0A834WWT1</accession>
<proteinExistence type="predicted"/>
<name>A0A834WWT1_9FABA</name>
<reference evidence="2" key="1">
    <citation type="submission" date="2020-09" db="EMBL/GenBank/DDBJ databases">
        <title>Genome-Enabled Discovery of Anthraquinone Biosynthesis in Senna tora.</title>
        <authorList>
            <person name="Kang S.-H."/>
            <person name="Pandey R.P."/>
            <person name="Lee C.-M."/>
            <person name="Sim J.-S."/>
            <person name="Jeong J.-T."/>
            <person name="Choi B.-S."/>
            <person name="Jung M."/>
            <person name="Ginzburg D."/>
            <person name="Zhao K."/>
            <person name="Won S.Y."/>
            <person name="Oh T.-J."/>
            <person name="Yu Y."/>
            <person name="Kim N.-H."/>
            <person name="Lee O.R."/>
            <person name="Lee T.-H."/>
            <person name="Bashyal P."/>
            <person name="Kim T.-S."/>
            <person name="Lee W.-H."/>
            <person name="Kawkins C."/>
            <person name="Kim C.-K."/>
            <person name="Kim J.S."/>
            <person name="Ahn B.O."/>
            <person name="Rhee S.Y."/>
            <person name="Sohng J.K."/>
        </authorList>
    </citation>
    <scope>NUCLEOTIDE SEQUENCE</scope>
    <source>
        <tissue evidence="2">Leaf</tissue>
    </source>
</reference>
<feature type="compositionally biased region" description="Basic and acidic residues" evidence="1">
    <location>
        <begin position="76"/>
        <end position="96"/>
    </location>
</feature>
<comment type="caution">
    <text evidence="2">The sequence shown here is derived from an EMBL/GenBank/DDBJ whole genome shotgun (WGS) entry which is preliminary data.</text>
</comment>
<sequence length="119" mass="13766">MLDETDGPDSPNYIDKLKRSSMSARSRSHNDRWMRGFQISVSGGERRWRQNNWKVWVLTRGRKRLKKENVALSPPPHHECEKQDGEEAKATAMEKQDGEEDREEAATGSKVVVQMSHFI</sequence>
<dbReference type="Proteomes" id="UP000634136">
    <property type="component" value="Unassembled WGS sequence"/>
</dbReference>